<sequence length="48" mass="5717">MVATFLYEYLTVLKEDGQDGKISRQPFYTFTGIIRHSRVWHRFGRAHS</sequence>
<name>A0A077NKV2_XENBV</name>
<protein>
    <submittedName>
        <fullName evidence="1">Uncharacterized protein</fullName>
    </submittedName>
</protein>
<comment type="caution">
    <text evidence="1">The sequence shown here is derived from an EMBL/GenBank/DDBJ whole genome shotgun (WGS) entry which is preliminary data.</text>
</comment>
<proteinExistence type="predicted"/>
<evidence type="ECO:0000313" key="1">
    <source>
        <dbReference type="EMBL" id="CDG99439.1"/>
    </source>
</evidence>
<dbReference type="HOGENOM" id="CLU_3159424_0_0_6"/>
<organism evidence="1">
    <name type="scientific">Xenorhabdus bovienii str. puntauvense</name>
    <dbReference type="NCBI Taxonomy" id="1398201"/>
    <lineage>
        <taxon>Bacteria</taxon>
        <taxon>Pseudomonadati</taxon>
        <taxon>Pseudomonadota</taxon>
        <taxon>Gammaproteobacteria</taxon>
        <taxon>Enterobacterales</taxon>
        <taxon>Morganellaceae</taxon>
        <taxon>Xenorhabdus</taxon>
    </lineage>
</organism>
<dbReference type="AlphaFoldDB" id="A0A077NKV2"/>
<reference evidence="1" key="1">
    <citation type="submission" date="2013-07" db="EMBL/GenBank/DDBJ databases">
        <title>Sub-species coevolution in mutualistic symbiosis.</title>
        <authorList>
            <person name="Murfin K."/>
            <person name="Klassen J."/>
            <person name="Lee M."/>
            <person name="Forst S."/>
            <person name="Stock P."/>
            <person name="Goodrich-Blair H."/>
        </authorList>
    </citation>
    <scope>NUCLEOTIDE SEQUENCE [LARGE SCALE GENOMIC DNA]</scope>
    <source>
        <strain evidence="1">Puntauvense</strain>
    </source>
</reference>
<gene>
    <name evidence="1" type="ORF">XBP1_960040</name>
</gene>
<dbReference type="Proteomes" id="UP000028511">
    <property type="component" value="Unassembled WGS sequence"/>
</dbReference>
<dbReference type="EMBL" id="CBSW010000305">
    <property type="protein sequence ID" value="CDG99439.1"/>
    <property type="molecule type" value="Genomic_DNA"/>
</dbReference>
<accession>A0A077NKV2</accession>